<keyword evidence="2" id="KW-1185">Reference proteome</keyword>
<dbReference type="Proteomes" id="UP000790709">
    <property type="component" value="Unassembled WGS sequence"/>
</dbReference>
<accession>A0ACB8BF51</accession>
<dbReference type="EMBL" id="MU266440">
    <property type="protein sequence ID" value="KAH7923868.1"/>
    <property type="molecule type" value="Genomic_DNA"/>
</dbReference>
<sequence>MLANVTAFTALIQALSLTQGSFKPTPSLYAAASNSSLTTNTESAPARDFGVPSPPSGFVSVHSPAAGGRFASQNSLSSQDPKCSVAPYDPPPILNQTFPPFDQSQANVYRYRQQQSVNLGSWFVQENWMVPSLFTCASGPQAAELDVASGWGSTDNARAVLERHWDNFINQSDFDYLASIGINTVRLPVGYWTFGPSYCVDTPFAPFADVYQNSWNRVLRAINMAAQSGIGVLLDLHGAVGSQNGQSHSGISDGKTNLFSNPANMDKTVAILTFAMQSLGYITNVVGIQILNEPQNVPQLIDFYARTITAMRQVSPIAHSFPLYIHDGFDIERFSDFITNRTDFVVEDHHSYFVFTPSDDSEPASQHTGDVNGPIAFTLSAASVKERRNLVVDEWSCALTDKSLSTQNDPVQARRDFCTGQMNVYANTSAGWGFWAYRKENCDDDPGWCFEAAVGHSLPATFFSYGRPPPTNGNQLQALYSAVANMTVPLGSSILEKLQDPAVNATDYSGAPSPGASNPWSGGLKTREGNSTDLTPAQVSIVKGYSDGFLTAKIFAQTGWSKLGFTGQYIEDSLSALGPTVVSPGTEDKYRQAFRMGLGDGENIIYNICQSGDSAP</sequence>
<name>A0ACB8BF51_9AGAM</name>
<reference evidence="1" key="1">
    <citation type="journal article" date="2021" name="New Phytol.">
        <title>Evolutionary innovations through gain and loss of genes in the ectomycorrhizal Boletales.</title>
        <authorList>
            <person name="Wu G."/>
            <person name="Miyauchi S."/>
            <person name="Morin E."/>
            <person name="Kuo A."/>
            <person name="Drula E."/>
            <person name="Varga T."/>
            <person name="Kohler A."/>
            <person name="Feng B."/>
            <person name="Cao Y."/>
            <person name="Lipzen A."/>
            <person name="Daum C."/>
            <person name="Hundley H."/>
            <person name="Pangilinan J."/>
            <person name="Johnson J."/>
            <person name="Barry K."/>
            <person name="LaButti K."/>
            <person name="Ng V."/>
            <person name="Ahrendt S."/>
            <person name="Min B."/>
            <person name="Choi I.G."/>
            <person name="Park H."/>
            <person name="Plett J.M."/>
            <person name="Magnuson J."/>
            <person name="Spatafora J.W."/>
            <person name="Nagy L.G."/>
            <person name="Henrissat B."/>
            <person name="Grigoriev I.V."/>
            <person name="Yang Z.L."/>
            <person name="Xu J."/>
            <person name="Martin F.M."/>
        </authorList>
    </citation>
    <scope>NUCLEOTIDE SEQUENCE</scope>
    <source>
        <strain evidence="1">KUC20120723A-06</strain>
    </source>
</reference>
<protein>
    <submittedName>
        <fullName evidence="1">Glycoside hydrolase</fullName>
    </submittedName>
</protein>
<proteinExistence type="predicted"/>
<comment type="caution">
    <text evidence="1">The sequence shown here is derived from an EMBL/GenBank/DDBJ whole genome shotgun (WGS) entry which is preliminary data.</text>
</comment>
<organism evidence="1 2">
    <name type="scientific">Leucogyrophana mollusca</name>
    <dbReference type="NCBI Taxonomy" id="85980"/>
    <lineage>
        <taxon>Eukaryota</taxon>
        <taxon>Fungi</taxon>
        <taxon>Dikarya</taxon>
        <taxon>Basidiomycota</taxon>
        <taxon>Agaricomycotina</taxon>
        <taxon>Agaricomycetes</taxon>
        <taxon>Agaricomycetidae</taxon>
        <taxon>Boletales</taxon>
        <taxon>Boletales incertae sedis</taxon>
        <taxon>Leucogyrophana</taxon>
    </lineage>
</organism>
<evidence type="ECO:0000313" key="2">
    <source>
        <dbReference type="Proteomes" id="UP000790709"/>
    </source>
</evidence>
<gene>
    <name evidence="1" type="ORF">BV22DRAFT_1067940</name>
</gene>
<keyword evidence="1" id="KW-0378">Hydrolase</keyword>
<evidence type="ECO:0000313" key="1">
    <source>
        <dbReference type="EMBL" id="KAH7923868.1"/>
    </source>
</evidence>